<dbReference type="SMART" id="SM00326">
    <property type="entry name" value="SH3"/>
    <property type="match status" value="1"/>
</dbReference>
<dbReference type="PROSITE" id="PS50002">
    <property type="entry name" value="SH3"/>
    <property type="match status" value="1"/>
</dbReference>
<evidence type="ECO:0000256" key="1">
    <source>
        <dbReference type="ARBA" id="ARBA00022443"/>
    </source>
</evidence>
<organism evidence="4 5">
    <name type="scientific">Euroglyphus maynei</name>
    <name type="common">Mayne's house dust mite</name>
    <dbReference type="NCBI Taxonomy" id="6958"/>
    <lineage>
        <taxon>Eukaryota</taxon>
        <taxon>Metazoa</taxon>
        <taxon>Ecdysozoa</taxon>
        <taxon>Arthropoda</taxon>
        <taxon>Chelicerata</taxon>
        <taxon>Arachnida</taxon>
        <taxon>Acari</taxon>
        <taxon>Acariformes</taxon>
        <taxon>Sarcoptiformes</taxon>
        <taxon>Astigmata</taxon>
        <taxon>Psoroptidia</taxon>
        <taxon>Analgoidea</taxon>
        <taxon>Pyroglyphidae</taxon>
        <taxon>Pyroglyphinae</taxon>
        <taxon>Euroglyphus</taxon>
    </lineage>
</organism>
<dbReference type="Pfam" id="PF07653">
    <property type="entry name" value="SH3_2"/>
    <property type="match status" value="1"/>
</dbReference>
<feature type="domain" description="SH3" evidence="3">
    <location>
        <begin position="13"/>
        <end position="81"/>
    </location>
</feature>
<evidence type="ECO:0000313" key="4">
    <source>
        <dbReference type="EMBL" id="OTF72848.1"/>
    </source>
</evidence>
<accession>A0A1Y3AYG8</accession>
<evidence type="ECO:0000259" key="3">
    <source>
        <dbReference type="PROSITE" id="PS50002"/>
    </source>
</evidence>
<dbReference type="InterPro" id="IPR036028">
    <property type="entry name" value="SH3-like_dom_sf"/>
</dbReference>
<dbReference type="Proteomes" id="UP000194236">
    <property type="component" value="Unassembled WGS sequence"/>
</dbReference>
<gene>
    <name evidence="4" type="ORF">BLA29_014020</name>
</gene>
<dbReference type="SUPFAM" id="SSF50044">
    <property type="entry name" value="SH3-domain"/>
    <property type="match status" value="1"/>
</dbReference>
<keyword evidence="5" id="KW-1185">Reference proteome</keyword>
<dbReference type="Gene3D" id="2.30.30.40">
    <property type="entry name" value="SH3 Domains"/>
    <property type="match status" value="1"/>
</dbReference>
<dbReference type="AlphaFoldDB" id="A0A1Y3AYG8"/>
<comment type="caution">
    <text evidence="4">The sequence shown here is derived from an EMBL/GenBank/DDBJ whole genome shotgun (WGS) entry which is preliminary data.</text>
</comment>
<proteinExistence type="predicted"/>
<dbReference type="EMBL" id="MUJZ01054307">
    <property type="protein sequence ID" value="OTF72848.1"/>
    <property type="molecule type" value="Genomic_DNA"/>
</dbReference>
<reference evidence="4 5" key="1">
    <citation type="submission" date="2017-03" db="EMBL/GenBank/DDBJ databases">
        <title>Genome Survey of Euroglyphus maynei.</title>
        <authorList>
            <person name="Arlian L.G."/>
            <person name="Morgan M.S."/>
            <person name="Rider S.D."/>
        </authorList>
    </citation>
    <scope>NUCLEOTIDE SEQUENCE [LARGE SCALE GENOMIC DNA]</scope>
    <source>
        <strain evidence="4">Arlian Lab</strain>
        <tissue evidence="4">Whole body</tissue>
    </source>
</reference>
<name>A0A1Y3AYG8_EURMA</name>
<protein>
    <recommendedName>
        <fullName evidence="3">SH3 domain-containing protein</fullName>
    </recommendedName>
</protein>
<sequence length="127" mass="14399">MPSSESEDSTVFTPGMMVKAISDYNSGDPSHMQLRRNDHVLLLHSEHSPPTIASQKFLLGRRCLDSQEGYFPACCVEKIKPIKDTDSSDRVEGRRDMKMKNMQAATLPTRGRKGARKSYLDKVNFFF</sequence>
<dbReference type="InterPro" id="IPR001452">
    <property type="entry name" value="SH3_domain"/>
</dbReference>
<evidence type="ECO:0000313" key="5">
    <source>
        <dbReference type="Proteomes" id="UP000194236"/>
    </source>
</evidence>
<keyword evidence="1 2" id="KW-0728">SH3 domain</keyword>
<evidence type="ECO:0000256" key="2">
    <source>
        <dbReference type="PROSITE-ProRule" id="PRU00192"/>
    </source>
</evidence>
<dbReference type="OrthoDB" id="445896at2759"/>